<feature type="region of interest" description="Disordered" evidence="6">
    <location>
        <begin position="22"/>
        <end position="41"/>
    </location>
</feature>
<keyword evidence="9" id="KW-1185">Reference proteome</keyword>
<dbReference type="GO" id="GO:0006260">
    <property type="term" value="P:DNA replication"/>
    <property type="evidence" value="ECO:0007669"/>
    <property type="project" value="UniProtKB-KW"/>
</dbReference>
<comment type="subcellular location">
    <subcellularLocation>
        <location evidence="1">Nucleus</location>
    </subcellularLocation>
</comment>
<keyword evidence="4" id="KW-0238">DNA-binding</keyword>
<dbReference type="OMA" id="SFGNKRY"/>
<dbReference type="InterPro" id="IPR036388">
    <property type="entry name" value="WH-like_DNA-bd_sf"/>
</dbReference>
<proteinExistence type="inferred from homology"/>
<dbReference type="GO" id="GO:0000781">
    <property type="term" value="C:chromosome, telomeric region"/>
    <property type="evidence" value="ECO:0007669"/>
    <property type="project" value="TreeGrafter"/>
</dbReference>
<dbReference type="GO" id="GO:0006289">
    <property type="term" value="P:nucleotide-excision repair"/>
    <property type="evidence" value="ECO:0007669"/>
    <property type="project" value="TreeGrafter"/>
</dbReference>
<evidence type="ECO:0000256" key="3">
    <source>
        <dbReference type="ARBA" id="ARBA00022705"/>
    </source>
</evidence>
<dbReference type="InterPro" id="IPR040260">
    <property type="entry name" value="RFA2-like"/>
</dbReference>
<evidence type="ECO:0000256" key="6">
    <source>
        <dbReference type="SAM" id="MobiDB-lite"/>
    </source>
</evidence>
<evidence type="ECO:0000256" key="1">
    <source>
        <dbReference type="ARBA" id="ARBA00004123"/>
    </source>
</evidence>
<organism evidence="9">
    <name type="scientific">Schizophyllum commune (strain H4-8 / FGSC 9210)</name>
    <name type="common">Split gill fungus</name>
    <dbReference type="NCBI Taxonomy" id="578458"/>
    <lineage>
        <taxon>Eukaryota</taxon>
        <taxon>Fungi</taxon>
        <taxon>Dikarya</taxon>
        <taxon>Basidiomycota</taxon>
        <taxon>Agaricomycotina</taxon>
        <taxon>Agaricomycetes</taxon>
        <taxon>Agaricomycetidae</taxon>
        <taxon>Agaricales</taxon>
        <taxon>Schizophyllaceae</taxon>
        <taxon>Schizophyllum</taxon>
    </lineage>
</organism>
<evidence type="ECO:0000313" key="8">
    <source>
        <dbReference type="EMBL" id="EFJ01269.1"/>
    </source>
</evidence>
<accession>D8PT82</accession>
<dbReference type="GO" id="GO:0000724">
    <property type="term" value="P:double-strand break repair via homologous recombination"/>
    <property type="evidence" value="ECO:0007669"/>
    <property type="project" value="TreeGrafter"/>
</dbReference>
<dbReference type="STRING" id="578458.D8PT82"/>
<dbReference type="PIRSF" id="PIRSF036949">
    <property type="entry name" value="RPA32"/>
    <property type="match status" value="1"/>
</dbReference>
<dbReference type="OrthoDB" id="25571at2759"/>
<dbReference type="PANTHER" id="PTHR13989">
    <property type="entry name" value="REPLICATION PROTEIN A-RELATED"/>
    <property type="match status" value="1"/>
</dbReference>
<comment type="similarity">
    <text evidence="2">Belongs to the replication factor A protein 2 family.</text>
</comment>
<name>D8PT82_SCHCM</name>
<protein>
    <recommendedName>
        <fullName evidence="7">Replication protein A C-terminal domain-containing protein</fullName>
    </recommendedName>
</protein>
<dbReference type="AlphaFoldDB" id="D8PT82"/>
<dbReference type="SUPFAM" id="SSF50249">
    <property type="entry name" value="Nucleic acid-binding proteins"/>
    <property type="match status" value="1"/>
</dbReference>
<dbReference type="HOGENOM" id="CLU_051033_0_1_1"/>
<dbReference type="GO" id="GO:0005662">
    <property type="term" value="C:DNA replication factor A complex"/>
    <property type="evidence" value="ECO:0007669"/>
    <property type="project" value="TreeGrafter"/>
</dbReference>
<evidence type="ECO:0000256" key="2">
    <source>
        <dbReference type="ARBA" id="ARBA00007815"/>
    </source>
</evidence>
<evidence type="ECO:0000256" key="4">
    <source>
        <dbReference type="ARBA" id="ARBA00023125"/>
    </source>
</evidence>
<dbReference type="SUPFAM" id="SSF46785">
    <property type="entry name" value="Winged helix' DNA-binding domain"/>
    <property type="match status" value="1"/>
</dbReference>
<dbReference type="GeneID" id="9597182"/>
<evidence type="ECO:0000259" key="7">
    <source>
        <dbReference type="Pfam" id="PF08784"/>
    </source>
</evidence>
<feature type="non-terminal residue" evidence="8">
    <location>
        <position position="306"/>
    </location>
</feature>
<keyword evidence="3" id="KW-0235">DNA replication</keyword>
<dbReference type="Gene3D" id="1.10.10.10">
    <property type="entry name" value="Winged helix-like DNA-binding domain superfamily/Winged helix DNA-binding domain"/>
    <property type="match status" value="1"/>
</dbReference>
<dbReference type="InterPro" id="IPR014646">
    <property type="entry name" value="Rfa2/RPA32"/>
</dbReference>
<dbReference type="EMBL" id="GL377303">
    <property type="protein sequence ID" value="EFJ01269.1"/>
    <property type="molecule type" value="Genomic_DNA"/>
</dbReference>
<evidence type="ECO:0000313" key="9">
    <source>
        <dbReference type="Proteomes" id="UP000007431"/>
    </source>
</evidence>
<dbReference type="CDD" id="cd04478">
    <property type="entry name" value="RPA2_DBD_D"/>
    <property type="match status" value="1"/>
</dbReference>
<dbReference type="InParanoid" id="D8PT82"/>
<dbReference type="KEGG" id="scm:SCHCO_02605034"/>
<feature type="domain" description="Replication protein A C-terminal" evidence="7">
    <location>
        <begin position="178"/>
        <end position="268"/>
    </location>
</feature>
<dbReference type="Pfam" id="PF08784">
    <property type="entry name" value="RPA_C"/>
    <property type="match status" value="1"/>
</dbReference>
<dbReference type="GO" id="GO:0035861">
    <property type="term" value="C:site of double-strand break"/>
    <property type="evidence" value="ECO:0007669"/>
    <property type="project" value="TreeGrafter"/>
</dbReference>
<dbReference type="VEuPathDB" id="FungiDB:SCHCODRAFT_02605034"/>
<feature type="compositionally biased region" description="Polar residues" evidence="6">
    <location>
        <begin position="30"/>
        <end position="39"/>
    </location>
</feature>
<sequence>MSQSPYAGGGYYGSQGGGGYVQGSSPFGGSQASPSAQKSEASHSIRACTIGQLTRATQVHTDAPFTVGGFELGHVTIVGHVKSLRDQATNTVIIINDGSGELEARLWADAGQSPSDSYGGVHEGGIARVTGSLKVFGAKKYINAACVRPVEHNERVFHHFEVMYSTIRLERGAPPGTKAAEHAPAGAFASSTSGGGASAYLAPSSKPVGSGGKKSLKEEITDYMRQHKTEDGVSVKDIAQALSSSNAKQISEALDQLLDEGNVYTTTDGSTFALLTCATPSAYWHSVSPSLDSATLLELLASHARA</sequence>
<gene>
    <name evidence="8" type="ORF">SCHCODRAFT_106001</name>
</gene>
<evidence type="ECO:0000256" key="5">
    <source>
        <dbReference type="ARBA" id="ARBA00023242"/>
    </source>
</evidence>
<dbReference type="InterPro" id="IPR012340">
    <property type="entry name" value="NA-bd_OB-fold"/>
</dbReference>
<dbReference type="eggNOG" id="KOG3108">
    <property type="taxonomic scope" value="Eukaryota"/>
</dbReference>
<dbReference type="PANTHER" id="PTHR13989:SF16">
    <property type="entry name" value="REPLICATION PROTEIN A2"/>
    <property type="match status" value="1"/>
</dbReference>
<dbReference type="InterPro" id="IPR036390">
    <property type="entry name" value="WH_DNA-bd_sf"/>
</dbReference>
<dbReference type="GO" id="GO:0003697">
    <property type="term" value="F:single-stranded DNA binding"/>
    <property type="evidence" value="ECO:0007669"/>
    <property type="project" value="TreeGrafter"/>
</dbReference>
<dbReference type="InterPro" id="IPR014892">
    <property type="entry name" value="RPA_C"/>
</dbReference>
<keyword evidence="5" id="KW-0539">Nucleus</keyword>
<dbReference type="Gene3D" id="2.40.50.140">
    <property type="entry name" value="Nucleic acid-binding proteins"/>
    <property type="match status" value="1"/>
</dbReference>
<dbReference type="Proteomes" id="UP000007431">
    <property type="component" value="Unassembled WGS sequence"/>
</dbReference>
<dbReference type="FunCoup" id="D8PT82">
    <property type="interactions" value="497"/>
</dbReference>
<reference evidence="8 9" key="1">
    <citation type="journal article" date="2010" name="Nat. Biotechnol.">
        <title>Genome sequence of the model mushroom Schizophyllum commune.</title>
        <authorList>
            <person name="Ohm R.A."/>
            <person name="de Jong J.F."/>
            <person name="Lugones L.G."/>
            <person name="Aerts A."/>
            <person name="Kothe E."/>
            <person name="Stajich J.E."/>
            <person name="de Vries R.P."/>
            <person name="Record E."/>
            <person name="Levasseur A."/>
            <person name="Baker S.E."/>
            <person name="Bartholomew K.A."/>
            <person name="Coutinho P.M."/>
            <person name="Erdmann S."/>
            <person name="Fowler T.J."/>
            <person name="Gathman A.C."/>
            <person name="Lombard V."/>
            <person name="Henrissat B."/>
            <person name="Knabe N."/>
            <person name="Kuees U."/>
            <person name="Lilly W.W."/>
            <person name="Lindquist E."/>
            <person name="Lucas S."/>
            <person name="Magnuson J.K."/>
            <person name="Piumi F."/>
            <person name="Raudaskoski M."/>
            <person name="Salamov A."/>
            <person name="Schmutz J."/>
            <person name="Schwarze F.W.M.R."/>
            <person name="vanKuyk P.A."/>
            <person name="Horton J.S."/>
            <person name="Grigoriev I.V."/>
            <person name="Woesten H.A.B."/>
        </authorList>
    </citation>
    <scope>NUCLEOTIDE SEQUENCE [LARGE SCALE GENOMIC DNA]</scope>
    <source>
        <strain evidence="9">H4-8 / FGSC 9210</strain>
    </source>
</reference>